<gene>
    <name evidence="2" type="ORF">CEE55_13775</name>
</gene>
<dbReference type="EMBL" id="NIXP01000090">
    <property type="protein sequence ID" value="OWR32246.1"/>
    <property type="molecule type" value="Genomic_DNA"/>
</dbReference>
<evidence type="ECO:0000256" key="1">
    <source>
        <dbReference type="SAM" id="Phobius"/>
    </source>
</evidence>
<evidence type="ECO:0000313" key="2">
    <source>
        <dbReference type="EMBL" id="OWR32246.1"/>
    </source>
</evidence>
<comment type="caution">
    <text evidence="2">The sequence shown here is derived from an EMBL/GenBank/DDBJ whole genome shotgun (WGS) entry which is preliminary data.</text>
</comment>
<dbReference type="Proteomes" id="UP000197904">
    <property type="component" value="Unassembled WGS sequence"/>
</dbReference>
<keyword evidence="1" id="KW-1133">Transmembrane helix</keyword>
<protein>
    <submittedName>
        <fullName evidence="2">Uncharacterized protein</fullName>
    </submittedName>
</protein>
<proteinExistence type="predicted"/>
<feature type="transmembrane region" description="Helical" evidence="1">
    <location>
        <begin position="6"/>
        <end position="36"/>
    </location>
</feature>
<accession>A0A246KWX1</accession>
<reference evidence="2 3" key="1">
    <citation type="submission" date="2017-06" db="EMBL/GenBank/DDBJ databases">
        <authorList>
            <person name="Kim H.J."/>
            <person name="Triplett B.A."/>
        </authorList>
    </citation>
    <scope>NUCLEOTIDE SEQUENCE [LARGE SCALE GENOMIC DNA]</scope>
    <source>
        <strain evidence="2 3">S18795</strain>
    </source>
</reference>
<keyword evidence="1" id="KW-0812">Transmembrane</keyword>
<dbReference type="AlphaFoldDB" id="A0A246KWX1"/>
<name>A0A246KWX1_9GAMM</name>
<keyword evidence="1" id="KW-0472">Membrane</keyword>
<sequence>MVWWDAWAVVVAILGVVVATVSVGVAALAAFAVFVLGQKANEVAQVGLTNGLEERRRLNAESQAERQREEQVLLCFLSGELAHIRVRVGAMLRLLNGAVFSRDQFVSTPDIRARLEAKAGEITMNKLSSVISRLHAVQPKTGMRLARLAGDISSIQREVRVYAGIHWEPDKDDDPGLAKEKIEGLGTGFDSIKRLVVRAAGDAVMLDDRAVEETALLRTE</sequence>
<organism evidence="2 3">
    <name type="scientific">Stenotrophomonas pavanii</name>
    <dbReference type="NCBI Taxonomy" id="487698"/>
    <lineage>
        <taxon>Bacteria</taxon>
        <taxon>Pseudomonadati</taxon>
        <taxon>Pseudomonadota</taxon>
        <taxon>Gammaproteobacteria</taxon>
        <taxon>Lysobacterales</taxon>
        <taxon>Lysobacteraceae</taxon>
        <taxon>Stenotrophomonas</taxon>
    </lineage>
</organism>
<evidence type="ECO:0000313" key="3">
    <source>
        <dbReference type="Proteomes" id="UP000197904"/>
    </source>
</evidence>